<organism evidence="2 3">
    <name type="scientific">Mycobacterium angelicum</name>
    <dbReference type="NCBI Taxonomy" id="470074"/>
    <lineage>
        <taxon>Bacteria</taxon>
        <taxon>Bacillati</taxon>
        <taxon>Actinomycetota</taxon>
        <taxon>Actinomycetes</taxon>
        <taxon>Mycobacteriales</taxon>
        <taxon>Mycobacteriaceae</taxon>
        <taxon>Mycobacterium</taxon>
    </lineage>
</organism>
<evidence type="ECO:0000313" key="2">
    <source>
        <dbReference type="EMBL" id="ORA21862.1"/>
    </source>
</evidence>
<name>A0A1W9ZVQ6_MYCAN</name>
<evidence type="ECO:0000313" key="3">
    <source>
        <dbReference type="Proteomes" id="UP000192284"/>
    </source>
</evidence>
<gene>
    <name evidence="2" type="ORF">BST12_10645</name>
</gene>
<dbReference type="AlphaFoldDB" id="A0A1W9ZVQ6"/>
<dbReference type="RefSeq" id="WP_083113079.1">
    <property type="nucleotide sequence ID" value="NZ_JACKTS010000037.1"/>
</dbReference>
<keyword evidence="3" id="KW-1185">Reference proteome</keyword>
<dbReference type="Proteomes" id="UP000192284">
    <property type="component" value="Unassembled WGS sequence"/>
</dbReference>
<evidence type="ECO:0008006" key="4">
    <source>
        <dbReference type="Google" id="ProtNLM"/>
    </source>
</evidence>
<comment type="caution">
    <text evidence="2">The sequence shown here is derived from an EMBL/GenBank/DDBJ whole genome shotgun (WGS) entry which is preliminary data.</text>
</comment>
<sequence>MIARYRGVVELCLAVVALVATGFSWLHTRSTVAVAPVVDGQPVTWSVVYHPQLLVLTLLLATIAGIFAVVGVTRLRRQGAKPSS</sequence>
<dbReference type="EMBL" id="MVHE01000012">
    <property type="protein sequence ID" value="ORA21862.1"/>
    <property type="molecule type" value="Genomic_DNA"/>
</dbReference>
<keyword evidence="1" id="KW-0472">Membrane</keyword>
<feature type="transmembrane region" description="Helical" evidence="1">
    <location>
        <begin position="50"/>
        <end position="72"/>
    </location>
</feature>
<dbReference type="OrthoDB" id="4753130at2"/>
<proteinExistence type="predicted"/>
<reference evidence="2 3" key="1">
    <citation type="submission" date="2017-02" db="EMBL/GenBank/DDBJ databases">
        <title>The new phylogeny of genus Mycobacterium.</title>
        <authorList>
            <person name="Tortoli E."/>
            <person name="Trovato A."/>
            <person name="Cirillo D.M."/>
        </authorList>
    </citation>
    <scope>NUCLEOTIDE SEQUENCE [LARGE SCALE GENOMIC DNA]</scope>
    <source>
        <strain evidence="2 3">DSM 45057</strain>
    </source>
</reference>
<protein>
    <recommendedName>
        <fullName evidence="4">Transmembrane protein</fullName>
    </recommendedName>
</protein>
<keyword evidence="1" id="KW-0812">Transmembrane</keyword>
<keyword evidence="1" id="KW-1133">Transmembrane helix</keyword>
<accession>A0A1W9ZVQ6</accession>
<evidence type="ECO:0000256" key="1">
    <source>
        <dbReference type="SAM" id="Phobius"/>
    </source>
</evidence>